<keyword evidence="4" id="KW-0407">Ion channel</keyword>
<proteinExistence type="predicted"/>
<dbReference type="Pfam" id="PF02254">
    <property type="entry name" value="TrkA_N"/>
    <property type="match status" value="1"/>
</dbReference>
<evidence type="ECO:0000313" key="5">
    <source>
        <dbReference type="Proteomes" id="UP000244248"/>
    </source>
</evidence>
<evidence type="ECO:0000256" key="1">
    <source>
        <dbReference type="ARBA" id="ARBA00004651"/>
    </source>
</evidence>
<keyword evidence="4" id="KW-0813">Transport</keyword>
<dbReference type="PANTHER" id="PTHR43833">
    <property type="entry name" value="POTASSIUM CHANNEL PROTEIN 2-RELATED-RELATED"/>
    <property type="match status" value="1"/>
</dbReference>
<protein>
    <submittedName>
        <fullName evidence="4">Potassium channel protein</fullName>
    </submittedName>
</protein>
<dbReference type="InterPro" id="IPR013099">
    <property type="entry name" value="K_chnl_dom"/>
</dbReference>
<dbReference type="InterPro" id="IPR036291">
    <property type="entry name" value="NAD(P)-bd_dom_sf"/>
</dbReference>
<dbReference type="SUPFAM" id="SSF51735">
    <property type="entry name" value="NAD(P)-binding Rossmann-fold domains"/>
    <property type="match status" value="1"/>
</dbReference>
<dbReference type="EMBL" id="QANS01000001">
    <property type="protein sequence ID" value="PTU33152.1"/>
    <property type="molecule type" value="Genomic_DNA"/>
</dbReference>
<dbReference type="PROSITE" id="PS51201">
    <property type="entry name" value="RCK_N"/>
    <property type="match status" value="1"/>
</dbReference>
<organism evidence="4 5">
    <name type="scientific">Stenotrophobium rhamnosiphilum</name>
    <dbReference type="NCBI Taxonomy" id="2029166"/>
    <lineage>
        <taxon>Bacteria</taxon>
        <taxon>Pseudomonadati</taxon>
        <taxon>Pseudomonadota</taxon>
        <taxon>Gammaproteobacteria</taxon>
        <taxon>Nevskiales</taxon>
        <taxon>Nevskiaceae</taxon>
        <taxon>Stenotrophobium</taxon>
    </lineage>
</organism>
<dbReference type="InterPro" id="IPR050721">
    <property type="entry name" value="Trk_Ktr_HKT_K-transport"/>
</dbReference>
<evidence type="ECO:0000259" key="3">
    <source>
        <dbReference type="PROSITE" id="PS51201"/>
    </source>
</evidence>
<feature type="transmembrane region" description="Helical" evidence="2">
    <location>
        <begin position="103"/>
        <end position="122"/>
    </location>
</feature>
<dbReference type="InterPro" id="IPR003148">
    <property type="entry name" value="RCK_N"/>
</dbReference>
<dbReference type="Gene3D" id="1.10.287.70">
    <property type="match status" value="1"/>
</dbReference>
<keyword evidence="2" id="KW-0472">Membrane</keyword>
<dbReference type="Gene3D" id="3.40.50.720">
    <property type="entry name" value="NAD(P)-binding Rossmann-like Domain"/>
    <property type="match status" value="1"/>
</dbReference>
<gene>
    <name evidence="4" type="ORF">CJD38_03360</name>
</gene>
<evidence type="ECO:0000256" key="2">
    <source>
        <dbReference type="SAM" id="Phobius"/>
    </source>
</evidence>
<dbReference type="Pfam" id="PF07885">
    <property type="entry name" value="Ion_trans_2"/>
    <property type="match status" value="1"/>
</dbReference>
<comment type="caution">
    <text evidence="4">The sequence shown here is derived from an EMBL/GenBank/DDBJ whole genome shotgun (WGS) entry which is preliminary data.</text>
</comment>
<dbReference type="SUPFAM" id="SSF81324">
    <property type="entry name" value="Voltage-gated potassium channels"/>
    <property type="match status" value="1"/>
</dbReference>
<evidence type="ECO:0000313" key="4">
    <source>
        <dbReference type="EMBL" id="PTU33152.1"/>
    </source>
</evidence>
<accession>A0A2T5MKQ2</accession>
<sequence>MTTRQDSLSHAQTVKRLFIKAERTPAQMLMMRLAILVTLVSMILAIFWFDREGLKDQIDGHVSFSDVAYFTAMTITTVGYGDIVPVSKRARIADTIFVTPLRLVIWLVFLGTAYELVLQRWLEARRMTHIQKTLNQHLIICGFGHGGKSCASEAVARGTPASQVLILERNTSELALAAEAGYIGLLGDATREQDLIDAGIDRASSVLICLGRDDAAVLTVLTVRQLNPKVRIVCSVAEEENIKLISQAGANATVAPSIVGGYLMADSIASAHVADYIHDLMCVDGHVRLVERPARADEIGKAMRDLSPGLVVRLLRQNERIGFWEGPRAKVQTGDVLIEIQANAIA</sequence>
<keyword evidence="2" id="KW-0812">Transmembrane</keyword>
<feature type="domain" description="RCK N-terminal" evidence="3">
    <location>
        <begin position="135"/>
        <end position="256"/>
    </location>
</feature>
<dbReference type="GO" id="GO:0006813">
    <property type="term" value="P:potassium ion transport"/>
    <property type="evidence" value="ECO:0007669"/>
    <property type="project" value="InterPro"/>
</dbReference>
<dbReference type="GO" id="GO:0034220">
    <property type="term" value="P:monoatomic ion transmembrane transport"/>
    <property type="evidence" value="ECO:0007669"/>
    <property type="project" value="UniProtKB-KW"/>
</dbReference>
<name>A0A2T5MKQ2_9GAMM</name>
<keyword evidence="4" id="KW-0406">Ion transport</keyword>
<dbReference type="GO" id="GO:0005886">
    <property type="term" value="C:plasma membrane"/>
    <property type="evidence" value="ECO:0007669"/>
    <property type="project" value="UniProtKB-SubCell"/>
</dbReference>
<dbReference type="Proteomes" id="UP000244248">
    <property type="component" value="Unassembled WGS sequence"/>
</dbReference>
<keyword evidence="2" id="KW-1133">Transmembrane helix</keyword>
<feature type="transmembrane region" description="Helical" evidence="2">
    <location>
        <begin position="29"/>
        <end position="49"/>
    </location>
</feature>
<keyword evidence="5" id="KW-1185">Reference proteome</keyword>
<dbReference type="AlphaFoldDB" id="A0A2T5MKQ2"/>
<reference evidence="4 5" key="1">
    <citation type="submission" date="2018-04" db="EMBL/GenBank/DDBJ databases">
        <title>Novel species isolated from glacier.</title>
        <authorList>
            <person name="Liu Q."/>
            <person name="Xin Y.-H."/>
        </authorList>
    </citation>
    <scope>NUCLEOTIDE SEQUENCE [LARGE SCALE GENOMIC DNA]</scope>
    <source>
        <strain evidence="4 5">GT1R17</strain>
    </source>
</reference>
<dbReference type="OrthoDB" id="9781411at2"/>
<dbReference type="RefSeq" id="WP_107938861.1">
    <property type="nucleotide sequence ID" value="NZ_QANS01000001.1"/>
</dbReference>
<dbReference type="PANTHER" id="PTHR43833:SF9">
    <property type="entry name" value="POTASSIUM CHANNEL PROTEIN YUGO-RELATED"/>
    <property type="match status" value="1"/>
</dbReference>
<comment type="subcellular location">
    <subcellularLocation>
        <location evidence="1">Cell membrane</location>
        <topology evidence="1">Multi-pass membrane protein</topology>
    </subcellularLocation>
</comment>